<organism evidence="2 3">
    <name type="scientific">Zunongwangia profunda</name>
    <dbReference type="NCBI Taxonomy" id="398743"/>
    <lineage>
        <taxon>Bacteria</taxon>
        <taxon>Pseudomonadati</taxon>
        <taxon>Bacteroidota</taxon>
        <taxon>Flavobacteriia</taxon>
        <taxon>Flavobacteriales</taxon>
        <taxon>Flavobacteriaceae</taxon>
        <taxon>Zunongwangia</taxon>
    </lineage>
</organism>
<accession>A0A3D5J1B4</accession>
<name>A0A3D5J1B4_9FLAO</name>
<dbReference type="Proteomes" id="UP000264330">
    <property type="component" value="Unassembled WGS sequence"/>
</dbReference>
<feature type="transmembrane region" description="Helical" evidence="1">
    <location>
        <begin position="112"/>
        <end position="134"/>
    </location>
</feature>
<proteinExistence type="predicted"/>
<feature type="transmembrane region" description="Helical" evidence="1">
    <location>
        <begin position="46"/>
        <end position="65"/>
    </location>
</feature>
<evidence type="ECO:0000256" key="1">
    <source>
        <dbReference type="SAM" id="Phobius"/>
    </source>
</evidence>
<feature type="transmembrane region" description="Helical" evidence="1">
    <location>
        <begin position="12"/>
        <end position="34"/>
    </location>
</feature>
<dbReference type="OMA" id="MALNIRD"/>
<dbReference type="RefSeq" id="WP_013071046.1">
    <property type="nucleotide sequence ID" value="NZ_CAJXAW010000012.1"/>
</dbReference>
<protein>
    <recommendedName>
        <fullName evidence="4">DUF2231 domain-containing protein</fullName>
    </recommendedName>
</protein>
<dbReference type="EMBL" id="DPMF01000200">
    <property type="protein sequence ID" value="HCV81056.1"/>
    <property type="molecule type" value="Genomic_DNA"/>
</dbReference>
<reference evidence="2 3" key="1">
    <citation type="journal article" date="2018" name="Nat. Biotechnol.">
        <title>A standardized bacterial taxonomy based on genome phylogeny substantially revises the tree of life.</title>
        <authorList>
            <person name="Parks D.H."/>
            <person name="Chuvochina M."/>
            <person name="Waite D.W."/>
            <person name="Rinke C."/>
            <person name="Skarshewski A."/>
            <person name="Chaumeil P.A."/>
            <person name="Hugenholtz P."/>
        </authorList>
    </citation>
    <scope>NUCLEOTIDE SEQUENCE [LARGE SCALE GENOMIC DNA]</scope>
    <source>
        <strain evidence="2">UBA9359</strain>
    </source>
</reference>
<keyword evidence="1" id="KW-0812">Transmembrane</keyword>
<evidence type="ECO:0000313" key="2">
    <source>
        <dbReference type="EMBL" id="HCV81056.1"/>
    </source>
</evidence>
<keyword evidence="1" id="KW-0472">Membrane</keyword>
<evidence type="ECO:0000313" key="3">
    <source>
        <dbReference type="Proteomes" id="UP000264330"/>
    </source>
</evidence>
<feature type="transmembrane region" description="Helical" evidence="1">
    <location>
        <begin position="86"/>
        <end position="106"/>
    </location>
</feature>
<sequence>MKRKTILTAHIIATSIAVLTIDCFFSFSIIAEIVGNEEFIKHVKKGILYCLPVLVFAMSMLAITGKKLAGKSKSPIITTKLKRMKFVTFNGIILISLAVYLYFRAINNNIDGTFLCVQIIEILFGAINLTLLGLNIKAGMKLSGSIQRNTS</sequence>
<evidence type="ECO:0008006" key="4">
    <source>
        <dbReference type="Google" id="ProtNLM"/>
    </source>
</evidence>
<keyword evidence="1" id="KW-1133">Transmembrane helix</keyword>
<gene>
    <name evidence="2" type="ORF">DGQ38_08415</name>
</gene>
<dbReference type="AlphaFoldDB" id="A0A3D5J1B4"/>
<comment type="caution">
    <text evidence="2">The sequence shown here is derived from an EMBL/GenBank/DDBJ whole genome shotgun (WGS) entry which is preliminary data.</text>
</comment>